<evidence type="ECO:0000259" key="6">
    <source>
        <dbReference type="Pfam" id="PF12698"/>
    </source>
</evidence>
<dbReference type="EMBL" id="CP014989">
    <property type="protein sequence ID" value="ANS79059.1"/>
    <property type="molecule type" value="Genomic_DNA"/>
</dbReference>
<sequence>MNATTAPWILVAAREIRVKLTDKNFLVGTGLTLLLLLGAMFVPALIGGATSSYDVAVTDDAATQIVAEAEQSLQAVDAEAQVTPVDVDDRAAAETAVREGDADAALVGEPGAWELLHDGGAPAALDGALTEAVRTSALTTNAEAAGTSVAELTSGSELAQVDLAQDDGGMTGPLAYVLGFAFAILFYMAALMFGMQIANSVVEEKQSRIIEILAAKIPTRQLLMGKVLGNTVLAFGQLALIAAVSLIGLTFVDLDVALPGLTQAILWYLPFFLVGFLALACVWAAAGALASRTEDLQQTTMPLTMVLVVLFIVGINLDGRWQQIFSFVPVASTFVMPVRIIEGDTALWEPVVALVLALAFCALTIALGARLYERALLHTSGSLSWRKAMSLQD</sequence>
<dbReference type="PATRIC" id="fig|1758689.4.peg.1721"/>
<dbReference type="InterPro" id="IPR013525">
    <property type="entry name" value="ABC2_TM"/>
</dbReference>
<evidence type="ECO:0000313" key="7">
    <source>
        <dbReference type="EMBL" id="ANS79059.1"/>
    </source>
</evidence>
<keyword evidence="4 5" id="KW-0472">Membrane</keyword>
<dbReference type="GO" id="GO:0016020">
    <property type="term" value="C:membrane"/>
    <property type="evidence" value="ECO:0007669"/>
    <property type="project" value="UniProtKB-SubCell"/>
</dbReference>
<feature type="transmembrane region" description="Helical" evidence="5">
    <location>
        <begin position="232"/>
        <end position="252"/>
    </location>
</feature>
<dbReference type="PANTHER" id="PTHR43471">
    <property type="entry name" value="ABC TRANSPORTER PERMEASE"/>
    <property type="match status" value="1"/>
</dbReference>
<protein>
    <submittedName>
        <fullName evidence="7">ABC transporter</fullName>
    </submittedName>
</protein>
<gene>
    <name evidence="7" type="ORF">SGUI_1663</name>
</gene>
<feature type="transmembrane region" description="Helical" evidence="5">
    <location>
        <begin position="298"/>
        <end position="317"/>
    </location>
</feature>
<dbReference type="GO" id="GO:0140359">
    <property type="term" value="F:ABC-type transporter activity"/>
    <property type="evidence" value="ECO:0007669"/>
    <property type="project" value="InterPro"/>
</dbReference>
<accession>A0A1B1NC95</accession>
<evidence type="ECO:0000256" key="1">
    <source>
        <dbReference type="ARBA" id="ARBA00004141"/>
    </source>
</evidence>
<feature type="transmembrane region" description="Helical" evidence="5">
    <location>
        <begin position="347"/>
        <end position="369"/>
    </location>
</feature>
<feature type="transmembrane region" description="Helical" evidence="5">
    <location>
        <begin position="174"/>
        <end position="198"/>
    </location>
</feature>
<feature type="transmembrane region" description="Helical" evidence="5">
    <location>
        <begin position="25"/>
        <end position="46"/>
    </location>
</feature>
<dbReference type="Proteomes" id="UP000092482">
    <property type="component" value="Chromosome"/>
</dbReference>
<comment type="subcellular location">
    <subcellularLocation>
        <location evidence="1">Membrane</location>
        <topology evidence="1">Multi-pass membrane protein</topology>
    </subcellularLocation>
</comment>
<evidence type="ECO:0000256" key="5">
    <source>
        <dbReference type="SAM" id="Phobius"/>
    </source>
</evidence>
<organism evidence="7 8">
    <name type="scientific">Serinicoccus hydrothermalis</name>
    <dbReference type="NCBI Taxonomy" id="1758689"/>
    <lineage>
        <taxon>Bacteria</taxon>
        <taxon>Bacillati</taxon>
        <taxon>Actinomycetota</taxon>
        <taxon>Actinomycetes</taxon>
        <taxon>Micrococcales</taxon>
        <taxon>Ornithinimicrobiaceae</taxon>
        <taxon>Serinicoccus</taxon>
    </lineage>
</organism>
<dbReference type="OrthoDB" id="3268959at2"/>
<evidence type="ECO:0000313" key="8">
    <source>
        <dbReference type="Proteomes" id="UP000092482"/>
    </source>
</evidence>
<name>A0A1B1NC95_9MICO</name>
<evidence type="ECO:0000256" key="4">
    <source>
        <dbReference type="ARBA" id="ARBA00023136"/>
    </source>
</evidence>
<keyword evidence="8" id="KW-1185">Reference proteome</keyword>
<keyword evidence="2 5" id="KW-0812">Transmembrane</keyword>
<evidence type="ECO:0000256" key="3">
    <source>
        <dbReference type="ARBA" id="ARBA00022989"/>
    </source>
</evidence>
<evidence type="ECO:0000256" key="2">
    <source>
        <dbReference type="ARBA" id="ARBA00022692"/>
    </source>
</evidence>
<feature type="transmembrane region" description="Helical" evidence="5">
    <location>
        <begin position="264"/>
        <end position="286"/>
    </location>
</feature>
<proteinExistence type="predicted"/>
<feature type="domain" description="ABC-2 type transporter transmembrane" evidence="6">
    <location>
        <begin position="26"/>
        <end position="369"/>
    </location>
</feature>
<dbReference type="Pfam" id="PF12698">
    <property type="entry name" value="ABC2_membrane_3"/>
    <property type="match status" value="1"/>
</dbReference>
<keyword evidence="3 5" id="KW-1133">Transmembrane helix</keyword>
<reference evidence="7 8" key="1">
    <citation type="submission" date="2016-03" db="EMBL/GenBank/DDBJ databases">
        <title>Shallow-sea hydrothermal system.</title>
        <authorList>
            <person name="Tang K."/>
        </authorList>
    </citation>
    <scope>NUCLEOTIDE SEQUENCE [LARGE SCALE GENOMIC DNA]</scope>
    <source>
        <strain evidence="7 8">JLT9</strain>
    </source>
</reference>
<dbReference type="STRING" id="1758689.SGUI_1663"/>
<dbReference type="RefSeq" id="WP_066638726.1">
    <property type="nucleotide sequence ID" value="NZ_CP014989.1"/>
</dbReference>
<dbReference type="KEGG" id="serj:SGUI_1663"/>
<dbReference type="AlphaFoldDB" id="A0A1B1NC95"/>